<protein>
    <recommendedName>
        <fullName evidence="1">Cleavage and polyadenylation specificity factor subunit 2</fullName>
    </recommendedName>
    <alternativeName>
        <fullName evidence="1">Cleavage and polyadenylation specificity factor 100 kDa subunit</fullName>
    </alternativeName>
</protein>
<dbReference type="AlphaFoldDB" id="A0A1B6LT45"/>
<organism evidence="2">
    <name type="scientific">Graphocephala atropunctata</name>
    <dbReference type="NCBI Taxonomy" id="36148"/>
    <lineage>
        <taxon>Eukaryota</taxon>
        <taxon>Metazoa</taxon>
        <taxon>Ecdysozoa</taxon>
        <taxon>Arthropoda</taxon>
        <taxon>Hexapoda</taxon>
        <taxon>Insecta</taxon>
        <taxon>Pterygota</taxon>
        <taxon>Neoptera</taxon>
        <taxon>Paraneoptera</taxon>
        <taxon>Hemiptera</taxon>
        <taxon>Auchenorrhyncha</taxon>
        <taxon>Membracoidea</taxon>
        <taxon>Cicadellidae</taxon>
        <taxon>Cicadellinae</taxon>
        <taxon>Cicadellini</taxon>
        <taxon>Graphocephala</taxon>
    </lineage>
</organism>
<reference evidence="2" key="1">
    <citation type="submission" date="2015-11" db="EMBL/GenBank/DDBJ databases">
        <title>De novo transcriptome assembly of four potential Pierce s Disease insect vectors from Arizona vineyards.</title>
        <authorList>
            <person name="Tassone E.E."/>
        </authorList>
    </citation>
    <scope>NUCLEOTIDE SEQUENCE</scope>
</reference>
<dbReference type="InterPro" id="IPR027075">
    <property type="entry name" value="CPSF2"/>
</dbReference>
<dbReference type="EMBL" id="GEBQ01013125">
    <property type="protein sequence ID" value="JAT26852.1"/>
    <property type="molecule type" value="Transcribed_RNA"/>
</dbReference>
<dbReference type="PANTHER" id="PTHR45922">
    <property type="entry name" value="CLEAVAGE AND POLYADENYLATION SPECIFICITY FACTOR SUBUNIT 2"/>
    <property type="match status" value="1"/>
</dbReference>
<accession>A0A1B6LT45</accession>
<sequence>ELDVYLSSDSEDELELAAIRGKHDLLVIKSEAIKGQTSNGFFKTSKKQHPMFPFYEEKTKFDEYGDIIKPEDYKLADASMEVEENKENVDQKDEDFTVELDVYLSSDSEDELELAAIRGKHDLLVIKSEAIKGQTSNGFFKTSKKQHPMFPFYEEKTKFDEYGDIIKPEDYKLADASMEVEENKENVDQKDEDFTV</sequence>
<dbReference type="GO" id="GO:0003723">
    <property type="term" value="F:RNA binding"/>
    <property type="evidence" value="ECO:0007669"/>
    <property type="project" value="UniProtKB-KW"/>
</dbReference>
<keyword evidence="1" id="KW-0507">mRNA processing</keyword>
<keyword evidence="1" id="KW-0539">Nucleus</keyword>
<comment type="similarity">
    <text evidence="1">Belongs to the metallo-beta-lactamase superfamily. RNA-metabolizing metallo-beta-lactamase-like family. CPSF2/YSH1 subfamily.</text>
</comment>
<comment type="subcellular location">
    <subcellularLocation>
        <location evidence="1">Nucleus</location>
    </subcellularLocation>
</comment>
<evidence type="ECO:0000256" key="1">
    <source>
        <dbReference type="RuleBase" id="RU365006"/>
    </source>
</evidence>
<feature type="non-terminal residue" evidence="2">
    <location>
        <position position="1"/>
    </location>
</feature>
<evidence type="ECO:0000313" key="2">
    <source>
        <dbReference type="EMBL" id="JAT26852.1"/>
    </source>
</evidence>
<keyword evidence="1" id="KW-0694">RNA-binding</keyword>
<feature type="non-terminal residue" evidence="2">
    <location>
        <position position="196"/>
    </location>
</feature>
<name>A0A1B6LT45_9HEMI</name>
<dbReference type="GO" id="GO:0005847">
    <property type="term" value="C:mRNA cleavage and polyadenylation specificity factor complex"/>
    <property type="evidence" value="ECO:0007669"/>
    <property type="project" value="InterPro"/>
</dbReference>
<dbReference type="PANTHER" id="PTHR45922:SF1">
    <property type="entry name" value="CLEAVAGE AND POLYADENYLATION SPECIFICITY FACTOR SUBUNIT 2"/>
    <property type="match status" value="1"/>
</dbReference>
<proteinExistence type="inferred from homology"/>
<dbReference type="GO" id="GO:0006398">
    <property type="term" value="P:mRNA 3'-end processing by stem-loop binding and cleavage"/>
    <property type="evidence" value="ECO:0007669"/>
    <property type="project" value="InterPro"/>
</dbReference>
<gene>
    <name evidence="2" type="ORF">g.30578</name>
</gene>